<evidence type="ECO:0008006" key="3">
    <source>
        <dbReference type="Google" id="ProtNLM"/>
    </source>
</evidence>
<sequence>MSLGTVNQSEEARRDAPVRPILPDWPRLMRIELAAPYLGVSPSTFRSLNIAAHTIGRCVLWDRADLDRYADRLGNQPLAEPDRLAEAAEVERRFLERRRGTN</sequence>
<gene>
    <name evidence="1" type="ORF">DF286_11855</name>
</gene>
<proteinExistence type="predicted"/>
<evidence type="ECO:0000313" key="1">
    <source>
        <dbReference type="EMBL" id="PWG03486.1"/>
    </source>
</evidence>
<evidence type="ECO:0000313" key="2">
    <source>
        <dbReference type="Proteomes" id="UP000245916"/>
    </source>
</evidence>
<dbReference type="Proteomes" id="UP000245916">
    <property type="component" value="Unassembled WGS sequence"/>
</dbReference>
<reference evidence="1 2" key="1">
    <citation type="submission" date="2018-05" db="EMBL/GenBank/DDBJ databases">
        <title>Genome of Sphingosinicella humi QZX222.</title>
        <authorList>
            <person name="Qiao Z."/>
            <person name="Wang G."/>
        </authorList>
    </citation>
    <scope>NUCLEOTIDE SEQUENCE [LARGE SCALE GENOMIC DNA]</scope>
    <source>
        <strain evidence="1 2">QZX222</strain>
    </source>
</reference>
<dbReference type="AlphaFoldDB" id="A0A2U2J565"/>
<accession>A0A2U2J565</accession>
<comment type="caution">
    <text evidence="1">The sequence shown here is derived from an EMBL/GenBank/DDBJ whole genome shotgun (WGS) entry which is preliminary data.</text>
</comment>
<keyword evidence="2" id="KW-1185">Reference proteome</keyword>
<organism evidence="1 2">
    <name type="scientific">Allosphingosinicella humi</name>
    <dbReference type="NCBI Taxonomy" id="2068657"/>
    <lineage>
        <taxon>Bacteria</taxon>
        <taxon>Pseudomonadati</taxon>
        <taxon>Pseudomonadota</taxon>
        <taxon>Alphaproteobacteria</taxon>
        <taxon>Sphingomonadales</taxon>
        <taxon>Sphingomonadaceae</taxon>
        <taxon>Allosphingosinicella</taxon>
    </lineage>
</organism>
<dbReference type="EMBL" id="QFFF01000001">
    <property type="protein sequence ID" value="PWG03486.1"/>
    <property type="molecule type" value="Genomic_DNA"/>
</dbReference>
<name>A0A2U2J565_9SPHN</name>
<protein>
    <recommendedName>
        <fullName evidence="3">DNA-binding protein</fullName>
    </recommendedName>
</protein>